<dbReference type="Proteomes" id="UP000535589">
    <property type="component" value="Unassembled WGS sequence"/>
</dbReference>
<gene>
    <name evidence="1" type="ORF">HGP28_10725</name>
</gene>
<evidence type="ECO:0000313" key="1">
    <source>
        <dbReference type="EMBL" id="NLS13366.1"/>
    </source>
</evidence>
<dbReference type="AlphaFoldDB" id="A0A7X8TRM7"/>
<protein>
    <submittedName>
        <fullName evidence="1">Structural protein</fullName>
    </submittedName>
</protein>
<accession>A0A7X8TRM7</accession>
<name>A0A7X8TRM7_9VIBR</name>
<keyword evidence="2" id="KW-1185">Reference proteome</keyword>
<comment type="caution">
    <text evidence="1">The sequence shown here is derived from an EMBL/GenBank/DDBJ whole genome shotgun (WGS) entry which is preliminary data.</text>
</comment>
<evidence type="ECO:0000313" key="2">
    <source>
        <dbReference type="Proteomes" id="UP000535589"/>
    </source>
</evidence>
<reference evidence="1 2" key="1">
    <citation type="submission" date="2020-04" db="EMBL/GenBank/DDBJ databases">
        <title>Vibrio sp. SM6, a novel species isolated from seawater.</title>
        <authorList>
            <person name="Wang X."/>
        </authorList>
    </citation>
    <scope>NUCLEOTIDE SEQUENCE [LARGE SCALE GENOMIC DNA]</scope>
    <source>
        <strain evidence="1 2">SM6</strain>
    </source>
</reference>
<proteinExistence type="predicted"/>
<organism evidence="1 2">
    <name type="scientific">Vibrio agarilyticus</name>
    <dbReference type="NCBI Taxonomy" id="2726741"/>
    <lineage>
        <taxon>Bacteria</taxon>
        <taxon>Pseudomonadati</taxon>
        <taxon>Pseudomonadota</taxon>
        <taxon>Gammaproteobacteria</taxon>
        <taxon>Vibrionales</taxon>
        <taxon>Vibrionaceae</taxon>
        <taxon>Vibrio</taxon>
    </lineage>
</organism>
<dbReference type="EMBL" id="JABAIK010000009">
    <property type="protein sequence ID" value="NLS13366.1"/>
    <property type="molecule type" value="Genomic_DNA"/>
</dbReference>
<sequence>MQTKPRGVRNNNPLNIRVGNNWDGEAAISRDAEFETFTHHKYGFRAAAKLLRNYQRLYGLDNLTDIIHRFAPPNENHTTNYIDFVASQTGVGAQSTIDLTDDALLARVLHAMSIMEVGRYYSVDDALAGVQLA</sequence>